<evidence type="ECO:0000259" key="1">
    <source>
        <dbReference type="Pfam" id="PF14361"/>
    </source>
</evidence>
<accession>A0AAU4JZ34</accession>
<sequence>MRSDTPQITTADLTDLARRWSTQQIPLELVAHSIQVGARLLAEIVRARATEQGMSPEVIDDLQDMMWHWATSYSAVINAVLQENAVSLAARRSTFFRRLIDGEFAPASLPARLIEHGVQPDRRYRVACADHDDPRSDSEVPATIRFQ</sequence>
<dbReference type="Pfam" id="PF14361">
    <property type="entry name" value="RsbRD_N"/>
    <property type="match status" value="1"/>
</dbReference>
<dbReference type="RefSeq" id="WP_328856640.1">
    <property type="nucleotide sequence ID" value="NZ_CP108021.1"/>
</dbReference>
<protein>
    <recommendedName>
        <fullName evidence="1">RsbT co-antagonist protein RsbRD N-terminal domain-containing protein</fullName>
    </recommendedName>
</protein>
<organism evidence="2 3">
    <name type="scientific">Williamsia herbipolensis</name>
    <dbReference type="NCBI Taxonomy" id="1603258"/>
    <lineage>
        <taxon>Bacteria</taxon>
        <taxon>Bacillati</taxon>
        <taxon>Actinomycetota</taxon>
        <taxon>Actinomycetes</taxon>
        <taxon>Mycobacteriales</taxon>
        <taxon>Nocardiaceae</taxon>
        <taxon>Williamsia</taxon>
    </lineage>
</organism>
<reference evidence="2 3" key="1">
    <citation type="submission" date="2022-10" db="EMBL/GenBank/DDBJ databases">
        <title>The complete genomes of actinobacterial strains from the NBC collection.</title>
        <authorList>
            <person name="Joergensen T.S."/>
            <person name="Alvarez Arevalo M."/>
            <person name="Sterndorff E.B."/>
            <person name="Faurdal D."/>
            <person name="Vuksanovic O."/>
            <person name="Mourched A.-S."/>
            <person name="Charusanti P."/>
            <person name="Shaw S."/>
            <person name="Blin K."/>
            <person name="Weber T."/>
        </authorList>
    </citation>
    <scope>NUCLEOTIDE SEQUENCE [LARGE SCALE GENOMIC DNA]</scope>
    <source>
        <strain evidence="2 3">NBC_00319</strain>
    </source>
</reference>
<dbReference type="Proteomes" id="UP001432128">
    <property type="component" value="Chromosome"/>
</dbReference>
<dbReference type="EMBL" id="CP108021">
    <property type="protein sequence ID" value="WUM19074.1"/>
    <property type="molecule type" value="Genomic_DNA"/>
</dbReference>
<proteinExistence type="predicted"/>
<dbReference type="KEGG" id="whr:OG579_15255"/>
<gene>
    <name evidence="2" type="ORF">OG579_15255</name>
</gene>
<dbReference type="InterPro" id="IPR025751">
    <property type="entry name" value="RsbRD_N_dom"/>
</dbReference>
<evidence type="ECO:0000313" key="2">
    <source>
        <dbReference type="EMBL" id="WUM19074.1"/>
    </source>
</evidence>
<dbReference type="AlphaFoldDB" id="A0AAU4JZ34"/>
<name>A0AAU4JZ34_9NOCA</name>
<evidence type="ECO:0000313" key="3">
    <source>
        <dbReference type="Proteomes" id="UP001432128"/>
    </source>
</evidence>
<keyword evidence="3" id="KW-1185">Reference proteome</keyword>
<feature type="domain" description="RsbT co-antagonist protein RsbRD N-terminal" evidence="1">
    <location>
        <begin position="10"/>
        <end position="93"/>
    </location>
</feature>